<protein>
    <submittedName>
        <fullName evidence="2">Uncharacterized protein</fullName>
    </submittedName>
</protein>
<feature type="transmembrane region" description="Helical" evidence="1">
    <location>
        <begin position="6"/>
        <end position="25"/>
    </location>
</feature>
<keyword evidence="1" id="KW-1133">Transmembrane helix</keyword>
<evidence type="ECO:0000313" key="2">
    <source>
        <dbReference type="EMBL" id="ARF09377.1"/>
    </source>
</evidence>
<keyword evidence="1" id="KW-0472">Membrane</keyword>
<proteinExistence type="predicted"/>
<keyword evidence="1" id="KW-0812">Transmembrane</keyword>
<organism evidence="2">
    <name type="scientific">Catovirus CTV1</name>
    <dbReference type="NCBI Taxonomy" id="1977631"/>
    <lineage>
        <taxon>Viruses</taxon>
        <taxon>Varidnaviria</taxon>
        <taxon>Bamfordvirae</taxon>
        <taxon>Nucleocytoviricota</taxon>
        <taxon>Megaviricetes</taxon>
        <taxon>Imitervirales</taxon>
        <taxon>Mimiviridae</taxon>
        <taxon>Klosneuvirinae</taxon>
        <taxon>Catovirus</taxon>
    </lineage>
</organism>
<accession>A0A1V0SCE4</accession>
<evidence type="ECO:0000256" key="1">
    <source>
        <dbReference type="SAM" id="Phobius"/>
    </source>
</evidence>
<name>A0A1V0SCE4_9VIRU</name>
<reference evidence="2" key="1">
    <citation type="journal article" date="2017" name="Science">
        <title>Giant viruses with an expanded complement of translation system components.</title>
        <authorList>
            <person name="Schulz F."/>
            <person name="Yutin N."/>
            <person name="Ivanova N.N."/>
            <person name="Ortega D.R."/>
            <person name="Lee T.K."/>
            <person name="Vierheilig J."/>
            <person name="Daims H."/>
            <person name="Horn M."/>
            <person name="Wagner M."/>
            <person name="Jensen G.J."/>
            <person name="Kyrpides N.C."/>
            <person name="Koonin E.V."/>
            <person name="Woyke T."/>
        </authorList>
    </citation>
    <scope>NUCLEOTIDE SEQUENCE</scope>
    <source>
        <strain evidence="2">CTV1</strain>
    </source>
</reference>
<gene>
    <name evidence="2" type="ORF">Catovirus_2_326</name>
</gene>
<feature type="transmembrane region" description="Helical" evidence="1">
    <location>
        <begin position="46"/>
        <end position="69"/>
    </location>
</feature>
<sequence length="85" mass="10103">MPYSPAFSAIIIYIIIILVLAMLKPDFLYDHQNNKFRDFGFTQGKSVFTLLTVGIIISFLTYNFVIMFVPHYPRNNYVYPQFKYY</sequence>
<dbReference type="EMBL" id="KY684084">
    <property type="protein sequence ID" value="ARF09377.1"/>
    <property type="molecule type" value="Genomic_DNA"/>
</dbReference>